<reference evidence="1" key="2">
    <citation type="submission" date="2023-06" db="EMBL/GenBank/DDBJ databases">
        <authorList>
            <person name="Kobayashi Y."/>
            <person name="Kayamori A."/>
            <person name="Aoki K."/>
            <person name="Shiwa Y."/>
            <person name="Fujita N."/>
            <person name="Sugita T."/>
            <person name="Iwasaki W."/>
            <person name="Tanaka N."/>
            <person name="Takashima M."/>
        </authorList>
    </citation>
    <scope>NUCLEOTIDE SEQUENCE</scope>
    <source>
        <strain evidence="1">HIS016</strain>
    </source>
</reference>
<keyword evidence="2" id="KW-1185">Reference proteome</keyword>
<dbReference type="EMBL" id="BTCM01000002">
    <property type="protein sequence ID" value="GMK55086.1"/>
    <property type="molecule type" value="Genomic_DNA"/>
</dbReference>
<protein>
    <submittedName>
        <fullName evidence="1">Uncharacterized protein</fullName>
    </submittedName>
</protein>
<accession>A0AAD3Y9N3</accession>
<organism evidence="1 2">
    <name type="scientific">Cutaneotrichosporon spelunceum</name>
    <dbReference type="NCBI Taxonomy" id="1672016"/>
    <lineage>
        <taxon>Eukaryota</taxon>
        <taxon>Fungi</taxon>
        <taxon>Dikarya</taxon>
        <taxon>Basidiomycota</taxon>
        <taxon>Agaricomycotina</taxon>
        <taxon>Tremellomycetes</taxon>
        <taxon>Trichosporonales</taxon>
        <taxon>Trichosporonaceae</taxon>
        <taxon>Cutaneotrichosporon</taxon>
    </lineage>
</organism>
<evidence type="ECO:0000313" key="1">
    <source>
        <dbReference type="EMBL" id="GMK55086.1"/>
    </source>
</evidence>
<dbReference type="AlphaFoldDB" id="A0AAD3Y9N3"/>
<dbReference type="Proteomes" id="UP001222932">
    <property type="component" value="Unassembled WGS sequence"/>
</dbReference>
<proteinExistence type="predicted"/>
<sequence length="272" mass="30068">MPPILNQGQWFPSCAMPMAPMPSGNSHQAAQYMSMINGSNSTLQEEGLRSLVQLFTTGDDQSLAETQQIKTLATLAKDESKRKIILEILKGRLALDWPYNYRALDILFYFEPEHLIGLLDDISKYANPADGVWGGEHLKAVTNTFIDKVKAAKAKKEAEEFDKKQQEIMAMWGPLWTNQPAAPVYPGHLFFPHTASQPVPYPYVPPGLGCPPVAWSSSAPVGWTSTKVKPPPAHTPFSRVTFHALQPDPLKDGKVKVPALQPIVYVPPKANK</sequence>
<gene>
    <name evidence="1" type="ORF">CspeluHIS016_0201420</name>
</gene>
<name>A0AAD3Y9N3_9TREE</name>
<reference evidence="1" key="1">
    <citation type="journal article" date="2023" name="BMC Genomics">
        <title>Chromosome-level genome assemblies of Cutaneotrichosporon spp. (Trichosporonales, Basidiomycota) reveal imbalanced evolution between nucleotide sequences and chromosome synteny.</title>
        <authorList>
            <person name="Kobayashi Y."/>
            <person name="Kayamori A."/>
            <person name="Aoki K."/>
            <person name="Shiwa Y."/>
            <person name="Matsutani M."/>
            <person name="Fujita N."/>
            <person name="Sugita T."/>
            <person name="Iwasaki W."/>
            <person name="Tanaka N."/>
            <person name="Takashima M."/>
        </authorList>
    </citation>
    <scope>NUCLEOTIDE SEQUENCE</scope>
    <source>
        <strain evidence="1">HIS016</strain>
    </source>
</reference>
<comment type="caution">
    <text evidence="1">The sequence shown here is derived from an EMBL/GenBank/DDBJ whole genome shotgun (WGS) entry which is preliminary data.</text>
</comment>
<evidence type="ECO:0000313" key="2">
    <source>
        <dbReference type="Proteomes" id="UP001222932"/>
    </source>
</evidence>